<gene>
    <name evidence="6" type="ORF">SAMN02194393_00074</name>
</gene>
<dbReference type="GO" id="GO:0046872">
    <property type="term" value="F:metal ion binding"/>
    <property type="evidence" value="ECO:0007669"/>
    <property type="project" value="UniProtKB-KW"/>
</dbReference>
<reference evidence="7" key="1">
    <citation type="submission" date="2017-02" db="EMBL/GenBank/DDBJ databases">
        <authorList>
            <person name="Varghese N."/>
            <person name="Submissions S."/>
        </authorList>
    </citation>
    <scope>NUCLEOTIDE SEQUENCE [LARGE SCALE GENOMIC DNA]</scope>
    <source>
        <strain evidence="7">M1</strain>
    </source>
</reference>
<dbReference type="InterPro" id="IPR036412">
    <property type="entry name" value="HAD-like_sf"/>
</dbReference>
<evidence type="ECO:0000256" key="3">
    <source>
        <dbReference type="ARBA" id="ARBA00022723"/>
    </source>
</evidence>
<evidence type="ECO:0000313" key="7">
    <source>
        <dbReference type="Proteomes" id="UP000190285"/>
    </source>
</evidence>
<dbReference type="SFLD" id="SFLDS00003">
    <property type="entry name" value="Haloacid_Dehalogenase"/>
    <property type="match status" value="1"/>
</dbReference>
<evidence type="ECO:0000313" key="6">
    <source>
        <dbReference type="EMBL" id="SKC35745.1"/>
    </source>
</evidence>
<dbReference type="Gene3D" id="1.10.150.240">
    <property type="entry name" value="Putative phosphatase, domain 2"/>
    <property type="match status" value="1"/>
</dbReference>
<organism evidence="6 7">
    <name type="scientific">Maledivibacter halophilus</name>
    <dbReference type="NCBI Taxonomy" id="36842"/>
    <lineage>
        <taxon>Bacteria</taxon>
        <taxon>Bacillati</taxon>
        <taxon>Bacillota</taxon>
        <taxon>Clostridia</taxon>
        <taxon>Peptostreptococcales</taxon>
        <taxon>Caminicellaceae</taxon>
        <taxon>Maledivibacter</taxon>
    </lineage>
</organism>
<dbReference type="EMBL" id="FUZT01000001">
    <property type="protein sequence ID" value="SKC35745.1"/>
    <property type="molecule type" value="Genomic_DNA"/>
</dbReference>
<keyword evidence="4" id="KW-0460">Magnesium</keyword>
<keyword evidence="3" id="KW-0479">Metal-binding</keyword>
<dbReference type="Gene3D" id="3.40.50.1000">
    <property type="entry name" value="HAD superfamily/HAD-like"/>
    <property type="match status" value="1"/>
</dbReference>
<dbReference type="SFLD" id="SFLDG01129">
    <property type="entry name" value="C1.5:_HAD__Beta-PGM__Phosphata"/>
    <property type="match status" value="1"/>
</dbReference>
<dbReference type="AlphaFoldDB" id="A0A1T5I992"/>
<evidence type="ECO:0000256" key="1">
    <source>
        <dbReference type="ARBA" id="ARBA00001946"/>
    </source>
</evidence>
<dbReference type="NCBIfam" id="TIGR01509">
    <property type="entry name" value="HAD-SF-IA-v3"/>
    <property type="match status" value="1"/>
</dbReference>
<name>A0A1T5I992_9FIRM</name>
<evidence type="ECO:0000256" key="4">
    <source>
        <dbReference type="ARBA" id="ARBA00022842"/>
    </source>
</evidence>
<dbReference type="InterPro" id="IPR041492">
    <property type="entry name" value="HAD_2"/>
</dbReference>
<dbReference type="PANTHER" id="PTHR46193:SF18">
    <property type="entry name" value="HEXITOL PHOSPHATASE B"/>
    <property type="match status" value="1"/>
</dbReference>
<protein>
    <submittedName>
        <fullName evidence="6">Haloacid dehalogenase superfamily, subfamily IA, variant 3 with third motif having DD or ED</fullName>
    </submittedName>
</protein>
<dbReference type="PANTHER" id="PTHR46193">
    <property type="entry name" value="6-PHOSPHOGLUCONATE PHOSPHATASE"/>
    <property type="match status" value="1"/>
</dbReference>
<dbReference type="InterPro" id="IPR051600">
    <property type="entry name" value="Beta-PGM-like"/>
</dbReference>
<keyword evidence="5" id="KW-0119">Carbohydrate metabolism</keyword>
<comment type="similarity">
    <text evidence="2">Belongs to the HAD-like hydrolase superfamily. CbbY/CbbZ/Gph/YieH family.</text>
</comment>
<accession>A0A1T5I992</accession>
<keyword evidence="7" id="KW-1185">Reference proteome</keyword>
<dbReference type="STRING" id="36842.SAMN02194393_00074"/>
<dbReference type="Proteomes" id="UP000190285">
    <property type="component" value="Unassembled WGS sequence"/>
</dbReference>
<dbReference type="OrthoDB" id="9797743at2"/>
<evidence type="ECO:0000256" key="5">
    <source>
        <dbReference type="ARBA" id="ARBA00023277"/>
    </source>
</evidence>
<dbReference type="RefSeq" id="WP_079488500.1">
    <property type="nucleotide sequence ID" value="NZ_FUZT01000001.1"/>
</dbReference>
<dbReference type="SUPFAM" id="SSF56784">
    <property type="entry name" value="HAD-like"/>
    <property type="match status" value="1"/>
</dbReference>
<dbReference type="GO" id="GO:0003824">
    <property type="term" value="F:catalytic activity"/>
    <property type="evidence" value="ECO:0007669"/>
    <property type="project" value="UniProtKB-ARBA"/>
</dbReference>
<dbReference type="InterPro" id="IPR006439">
    <property type="entry name" value="HAD-SF_hydro_IA"/>
</dbReference>
<dbReference type="InterPro" id="IPR023214">
    <property type="entry name" value="HAD_sf"/>
</dbReference>
<dbReference type="PRINTS" id="PR00413">
    <property type="entry name" value="HADHALOGNASE"/>
</dbReference>
<comment type="cofactor">
    <cofactor evidence="1">
        <name>Mg(2+)</name>
        <dbReference type="ChEBI" id="CHEBI:18420"/>
    </cofactor>
</comment>
<evidence type="ECO:0000256" key="2">
    <source>
        <dbReference type="ARBA" id="ARBA00006171"/>
    </source>
</evidence>
<proteinExistence type="inferred from homology"/>
<dbReference type="Pfam" id="PF13419">
    <property type="entry name" value="HAD_2"/>
    <property type="match status" value="1"/>
</dbReference>
<dbReference type="InterPro" id="IPR023198">
    <property type="entry name" value="PGP-like_dom2"/>
</dbReference>
<sequence length="222" mass="25657">MLRCAIFDMDGVIVNTEPLYVEEGRKIFNKFNLDISEKEHYSYCGGSMGNMWSSIRKNHDFNELSVEELCNIFLKQIKDRIINEKNLKISTDLIDLLKDLRKNKVKTALASSSSMDVIRMILNKFKLEKLFDYVISGEMIEKSKPEPDIFLNVIKVLKVRDKEALVFEDSSNGIIASKKANIKVIGYKKYTLNAKGMDLADWVIDDFSQVSFKKLNYFIKLN</sequence>